<dbReference type="Pfam" id="PF02114">
    <property type="entry name" value="Phosducin"/>
    <property type="match status" value="1"/>
</dbReference>
<dbReference type="CDD" id="cd02988">
    <property type="entry name" value="Phd_like_VIAF"/>
    <property type="match status" value="1"/>
</dbReference>
<name>A0AAV2HY65_LYMST</name>
<sequence>MQNPDEDTQWNDALRRHNIIPQKEKEKEFTEDDIVNLLEQTVESIQKGKGLAELTLDELNDKEDDIDEDDERIFEEYRRQRLAELKAAQANARFGDVVEISKADYVTQVNNAGEGIWVVLHVYKDGIPICKLINNYLTNLARNFPQTKFLKSVSSVCIPNYPDKNLPTIFVYFEGDLKKQWIGPFSFGGMNLKQDELEWMLAQTGAIQSDIEKPEKPEIEDVMTSAIRQSRIDNKDSDDDE</sequence>
<feature type="region of interest" description="Disordered" evidence="2">
    <location>
        <begin position="218"/>
        <end position="241"/>
    </location>
</feature>
<organism evidence="4 5">
    <name type="scientific">Lymnaea stagnalis</name>
    <name type="common">Great pond snail</name>
    <name type="synonym">Helix stagnalis</name>
    <dbReference type="NCBI Taxonomy" id="6523"/>
    <lineage>
        <taxon>Eukaryota</taxon>
        <taxon>Metazoa</taxon>
        <taxon>Spiralia</taxon>
        <taxon>Lophotrochozoa</taxon>
        <taxon>Mollusca</taxon>
        <taxon>Gastropoda</taxon>
        <taxon>Heterobranchia</taxon>
        <taxon>Euthyneura</taxon>
        <taxon>Panpulmonata</taxon>
        <taxon>Hygrophila</taxon>
        <taxon>Lymnaeoidea</taxon>
        <taxon>Lymnaeidae</taxon>
        <taxon>Lymnaea</taxon>
    </lineage>
</organism>
<dbReference type="Gene3D" id="3.40.30.10">
    <property type="entry name" value="Glutaredoxin"/>
    <property type="match status" value="1"/>
</dbReference>
<evidence type="ECO:0000313" key="5">
    <source>
        <dbReference type="Proteomes" id="UP001497497"/>
    </source>
</evidence>
<accession>A0AAV2HY65</accession>
<dbReference type="GO" id="GO:0005737">
    <property type="term" value="C:cytoplasm"/>
    <property type="evidence" value="ECO:0007669"/>
    <property type="project" value="TreeGrafter"/>
</dbReference>
<dbReference type="PANTHER" id="PTHR45809:SF3">
    <property type="entry name" value="VIRAL IAP-ASSOCIATED FACTOR HOMOLOG"/>
    <property type="match status" value="1"/>
</dbReference>
<dbReference type="InterPro" id="IPR036249">
    <property type="entry name" value="Thioredoxin-like_sf"/>
</dbReference>
<evidence type="ECO:0000256" key="2">
    <source>
        <dbReference type="SAM" id="MobiDB-lite"/>
    </source>
</evidence>
<proteinExistence type="inferred from homology"/>
<evidence type="ECO:0000256" key="1">
    <source>
        <dbReference type="ARBA" id="ARBA00009686"/>
    </source>
</evidence>
<feature type="domain" description="Phosducin" evidence="3">
    <location>
        <begin position="65"/>
        <end position="182"/>
    </location>
</feature>
<dbReference type="AlphaFoldDB" id="A0AAV2HY65"/>
<protein>
    <recommendedName>
        <fullName evidence="3">Phosducin domain-containing protein</fullName>
    </recommendedName>
</protein>
<evidence type="ECO:0000259" key="3">
    <source>
        <dbReference type="Pfam" id="PF02114"/>
    </source>
</evidence>
<dbReference type="Proteomes" id="UP001497497">
    <property type="component" value="Unassembled WGS sequence"/>
</dbReference>
<dbReference type="GO" id="GO:0006457">
    <property type="term" value="P:protein folding"/>
    <property type="evidence" value="ECO:0007669"/>
    <property type="project" value="TreeGrafter"/>
</dbReference>
<dbReference type="SUPFAM" id="SSF52833">
    <property type="entry name" value="Thioredoxin-like"/>
    <property type="match status" value="1"/>
</dbReference>
<comment type="caution">
    <text evidence="4">The sequence shown here is derived from an EMBL/GenBank/DDBJ whole genome shotgun (WGS) entry which is preliminary data.</text>
</comment>
<evidence type="ECO:0000313" key="4">
    <source>
        <dbReference type="EMBL" id="CAL1538711.1"/>
    </source>
</evidence>
<keyword evidence="5" id="KW-1185">Reference proteome</keyword>
<dbReference type="EMBL" id="CAXITT010000310">
    <property type="protein sequence ID" value="CAL1538711.1"/>
    <property type="molecule type" value="Genomic_DNA"/>
</dbReference>
<gene>
    <name evidence="4" type="ORF">GSLYS_00012532001</name>
</gene>
<dbReference type="InterPro" id="IPR024253">
    <property type="entry name" value="Phosducin_thioredoxin-like_dom"/>
</dbReference>
<comment type="similarity">
    <text evidence="1">Belongs to the phosducin family.</text>
</comment>
<dbReference type="InterPro" id="IPR051498">
    <property type="entry name" value="Phosducin-like_chap/apop_reg"/>
</dbReference>
<reference evidence="4 5" key="1">
    <citation type="submission" date="2024-04" db="EMBL/GenBank/DDBJ databases">
        <authorList>
            <consortium name="Genoscope - CEA"/>
            <person name="William W."/>
        </authorList>
    </citation>
    <scope>NUCLEOTIDE SEQUENCE [LARGE SCALE GENOMIC DNA]</scope>
</reference>
<dbReference type="PANTHER" id="PTHR45809">
    <property type="entry name" value="VIRAL IAP-ASSOCIATED FACTOR HOMOLOG"/>
    <property type="match status" value="1"/>
</dbReference>
<feature type="region of interest" description="Disordered" evidence="2">
    <location>
        <begin position="1"/>
        <end position="25"/>
    </location>
</feature>